<dbReference type="RefSeq" id="WP_347286740.1">
    <property type="nucleotide sequence ID" value="NZ_JAUZQE010000010.1"/>
</dbReference>
<sequence>MKKHPIKTHPMWNPNEPTYADVGDVVGKAFAAGLRPDPVEEPVSAERPSELLEILVRDALRQHLDALIPIVAREITQRLR</sequence>
<evidence type="ECO:0000313" key="2">
    <source>
        <dbReference type="Proteomes" id="UP001232156"/>
    </source>
</evidence>
<comment type="caution">
    <text evidence="1">The sequence shown here is derived from an EMBL/GenBank/DDBJ whole genome shotgun (WGS) entry which is preliminary data.</text>
</comment>
<name>A0ABU1D540_9BURK</name>
<accession>A0ABU1D540</accession>
<dbReference type="EMBL" id="JAUZQE010000010">
    <property type="protein sequence ID" value="MDR4125549.1"/>
    <property type="molecule type" value="Genomic_DNA"/>
</dbReference>
<evidence type="ECO:0000313" key="1">
    <source>
        <dbReference type="EMBL" id="MDR4125549.1"/>
    </source>
</evidence>
<proteinExistence type="predicted"/>
<protein>
    <submittedName>
        <fullName evidence="1">Uncharacterized protein</fullName>
    </submittedName>
</protein>
<dbReference type="Proteomes" id="UP001232156">
    <property type="component" value="Unassembled WGS sequence"/>
</dbReference>
<reference evidence="1 2" key="1">
    <citation type="submission" date="2023-08" db="EMBL/GenBank/DDBJ databases">
        <title>Alcaligenaceae gen. nov., a novel taxon isolated from the sludge of Yixing Pesticide Factory.</title>
        <authorList>
            <person name="Ruan L."/>
        </authorList>
    </citation>
    <scope>NUCLEOTIDE SEQUENCE [LARGE SCALE GENOMIC DNA]</scope>
    <source>
        <strain evidence="1 2">LG-2</strain>
    </source>
</reference>
<gene>
    <name evidence="1" type="ORF">Q8947_06080</name>
</gene>
<keyword evidence="2" id="KW-1185">Reference proteome</keyword>
<organism evidence="1 2">
    <name type="scientific">Yanghanlia caeni</name>
    <dbReference type="NCBI Taxonomy" id="3064283"/>
    <lineage>
        <taxon>Bacteria</taxon>
        <taxon>Pseudomonadati</taxon>
        <taxon>Pseudomonadota</taxon>
        <taxon>Betaproteobacteria</taxon>
        <taxon>Burkholderiales</taxon>
        <taxon>Alcaligenaceae</taxon>
        <taxon>Yanghanlia</taxon>
    </lineage>
</organism>